<evidence type="ECO:0000313" key="6">
    <source>
        <dbReference type="EMBL" id="CAE7491657.1"/>
    </source>
</evidence>
<keyword evidence="4" id="KW-0812">Transmembrane</keyword>
<sequence>MANEFFFEGHEYTQAPFRFHEDGGLREYLLQARKEESLLHDTPAGKQPYQDFYYDNTWVPSAQYNGTAYDQYGRGFTDTGGGTYDLSDFHHNGDLVDYFDPWEINSGKIYGIMDDLRLEHERVQQKYIAMTRALIESCDIDGFRVDTPMQVPLNFFKTWAPAMRQHAASLGKERFGIFGEFYVTPSRYATMTGRGRDNTMYGQDVFIDGIATLKGGIVYPYYWYIFTSMVYKDSQYADGLLLAYTEENKMIDTFDPTTNRSEYAMWTFCNNHDNWRMQSMTGKAEMRMCLAVITFWPGIPLHYAGDEQDFNTPGSALDGWAREELSASLAWQAIRTRPDGNPADRDSFDMTSSTYRYIARLNALRRWYFGDFGKEECDAVTAPNPQIPGVLVFERGCDSFSKVLVVASFETVENKTVRIPVSWVSGTQLMDSLEVRNPLRKTVSPTRDVSIALPPLAAYVMVPVPVASVPPSVVSVNPAHGSVAAWSADPGETVNITIQFDRAMQPSVLSAALFDGQPAAFRCATSQCDAIVLELDAASVSNRVHSLSILDTATSQDGIPMFASFRSTFVVDRSFGVLSRPWLHSVPGLICGNWTRICHNATGAEWVRIKNVGGDWSAWKSAEPRTAWQSSPGVPVLVQYHAEHSASFIVADCLSWDLEKGSEVPCLASWHESMHLRGDFNRWGRSDAGSMVKLDHFTWATNITLDRFMTGKFAPFRDWTVSYGLQASRDLLYNMPSFDARYYTFQVDPQRLGSEAMRQWMEERGHWSAHEGIVSGAGNANVWFSHLCSTAAPECEPAENPEWEPHGFRAGEDQEWCATVGVHRCVEYKANDYSDAMRSCGTFSCCKRKVSTVPSGAPTTCCVLFNDLLLNYTVTPDLSKCSKFGATTVTTTSIALKTCPPRNLTMEDARSASQAPPSPFGLDPSMQETLEWSRNRLLEAEAEFDSTGYSRKDSPNSWHEDVAYSILVDRFANGDLSNDESNLPNFQREEIKEGQPWSIHQWRHGGDLQGVKGRLMYLKQLGVSTVVLSPIFLNGGGEYHGSCTSDLSKIDPGFGSPELLRDLVQDAHALDMRVVLDVQVNHICAEGLGYTSNPAVDSVSECVKETEQAYWGTDRGFPLFPSASRKEMAWGDALPQYMRHQAFFVRCGPKAMYRPGGTDFLRLELENATSIEAGFVFPEFFSTTYFELNTMDVHLQELFTNLLKYWIAFADVDGYRVSAVAHITADFSAFLATNLRYYAAALGKGNFFVLGEVQQATTPFGFMHVGKVQGPTGPGLLPKKVQGVLDDMCPYYSALSPAKPGFLATYPIQESFLVREIAAGSSKPMDLYDREEWQVAVTRSRQIIASQGDIHSSMASAESKDTPKLLSQQGGHFAEDLWRLQVSLAWSFTWYGIPDIYNGAEMGLNGICYRNAEEKKEKKASMISGGMRDEVAEAILIGCDYTSFANRMDPGYWRQDMFSSGPFRLGSAVPSIQAQAGIDTSLQGASSPHWCEDPLLDTRNPIYRLTRALIRMRKACYPLRTALDFPAKAMGGVEQELAYWKVGDGNAGTEQPRAMLVVLRMVETPSADHSKYVFPNLEQPYPEGQAFVDLFNPSRLAVVFTDNNVSYLLVPGNLATSHVGIFAPVGSVEADDVGEWSVCKGASLPPLEEYSCETQSSMFPMFPTLATTILWLATVVLILLGNARTSIYLSVVMEPTPPKISQPQGVRVEPRHILVAAIEHTIPERGVKVSAGGLGKVLDQMLKEHPPGIMSLVHPMFGDVNYGEMDEFTKFSIVVDGKPQEVIVYTMQSEFEGITRVWYILKHDYFTKQEKKAPYPSSMTKVATLRYFSLWNQAVALLLSELAPDVYHCMDYHAAMAPLYLSREKQLPIILVLHNADYMGVIETDFICDRFWKTVSSLRRLSLIFNIQISTIRKYCMFEGRFNMLKAAVTYIREVQAGHGICAVAENYAVELAREKTLFAGLPHLIALDNATDPADAHAEISVLKERRFKAKEMLQMECGLDLDPGAKILIFIGRWVKQKGVDHIAMLTPVFLRSHQDVQIVLAGPPDDSCGRYAGELLAGLGDEFKGRLFVCTQFFKLSEACRAGAHLCFTPSCSEPFGYVDVEFGLLGVPSVGCAIGGLGKMPGVYFRQQNSDDAKSLIDSFFCAVDYALNMNEKDYWQMASNATTAEFPFHTWRENLIGAYTEACVNFRRSSGASLTLNHLWVRKGATTAVQEAMAPRRDSALRRMSSTAQVAHQMQVLDINDDAEFLTQGVSTERVQEIMKQAMANNRGKVKDAETLQSYICQAEQRLTEKSPLSLWLMKPFLRGICLRIHVVIALGYIFSPVGEALLKTLEMRAMANSGASEQALWTVFYAGSAVGCIFWLFLSKGIPPNLLMASSQLLNMVFFVLVPALPEELFDNAVVTLTYLGLCGVQSTSRLLFIIWNFNEDFHGGFQVAARRIGVLESLRSGVAWIAVTLSYAGMDYINKQLVLVVSLTTLVLLFKAPHCYASYVLPKTQLLEGMTHKSFLMLVAAEALNTLTSYSSQSFTQWWTLNGWEPSEIAVFALTVGLVGPVALSVIFFFLTRMNKWGPWAMRDFSCLLPPGSLLRALCLWDLGYLNFRSEIFVVAILVSVGLDVARGAAVWCSIMTILGNKWYALKGCYICLTLISACAALSPMTGHWIAQAATRTSPLTDTKTLDRPISGKGSLGEATAWAVVPLALASYIFQLLAWRYFNGDILTFKGHGNVLPDGSITGTESTIQRIPASEIKRKRKAAQRVQGKECKEEECKEAEIAPTAPEDPEPLEVVPEVSEDPKEEKGEHEPKDDRAPRPQSKQKSEKSAKSGMTVNEEDFGKVPSCPNQLPGDSDEVVDNEMDFASEAVPPEALT</sequence>
<dbReference type="InterPro" id="IPR006047">
    <property type="entry name" value="GH13_cat_dom"/>
</dbReference>
<keyword evidence="1" id="KW-0328">Glycosyltransferase</keyword>
<feature type="transmembrane region" description="Helical" evidence="4">
    <location>
        <begin position="2696"/>
        <end position="2717"/>
    </location>
</feature>
<organism evidence="6 7">
    <name type="scientific">Symbiodinium natans</name>
    <dbReference type="NCBI Taxonomy" id="878477"/>
    <lineage>
        <taxon>Eukaryota</taxon>
        <taxon>Sar</taxon>
        <taxon>Alveolata</taxon>
        <taxon>Dinophyceae</taxon>
        <taxon>Suessiales</taxon>
        <taxon>Symbiodiniaceae</taxon>
        <taxon>Symbiodinium</taxon>
    </lineage>
</organism>
<dbReference type="PANTHER" id="PTHR47182">
    <property type="entry name" value="CELL WALL ALPHA-1,3-GLUCAN SYNTHASE AGS1-RELATED"/>
    <property type="match status" value="1"/>
</dbReference>
<evidence type="ECO:0000259" key="5">
    <source>
        <dbReference type="SMART" id="SM00642"/>
    </source>
</evidence>
<feature type="domain" description="Glycosyl hydrolase family 13 catalytic" evidence="5">
    <location>
        <begin position="965"/>
        <end position="1426"/>
    </location>
</feature>
<feature type="transmembrane region" description="Helical" evidence="4">
    <location>
        <begin position="2375"/>
        <end position="2395"/>
    </location>
</feature>
<dbReference type="InterPro" id="IPR058655">
    <property type="entry name" value="Mok11-14/Ags1-like"/>
</dbReference>
<evidence type="ECO:0000313" key="7">
    <source>
        <dbReference type="Proteomes" id="UP000604046"/>
    </source>
</evidence>
<dbReference type="Pfam" id="PF08323">
    <property type="entry name" value="Glyco_transf_5"/>
    <property type="match status" value="1"/>
</dbReference>
<feature type="transmembrane region" description="Helical" evidence="4">
    <location>
        <begin position="2546"/>
        <end position="2568"/>
    </location>
</feature>
<feature type="transmembrane region" description="Helical" evidence="4">
    <location>
        <begin position="2310"/>
        <end position="2328"/>
    </location>
</feature>
<feature type="compositionally biased region" description="Basic and acidic residues" evidence="3">
    <location>
        <begin position="2762"/>
        <end position="2775"/>
    </location>
</feature>
<evidence type="ECO:0000256" key="2">
    <source>
        <dbReference type="ARBA" id="ARBA00022679"/>
    </source>
</evidence>
<keyword evidence="4" id="KW-1133">Transmembrane helix</keyword>
<dbReference type="InterPro" id="IPR013534">
    <property type="entry name" value="Starch_synth_cat_dom"/>
</dbReference>
<feature type="transmembrane region" description="Helical" evidence="4">
    <location>
        <begin position="2474"/>
        <end position="2497"/>
    </location>
</feature>
<name>A0A812SLT9_9DINO</name>
<dbReference type="Pfam" id="PF00128">
    <property type="entry name" value="Alpha-amylase"/>
    <property type="match status" value="2"/>
</dbReference>
<feature type="compositionally biased region" description="Basic and acidic residues" evidence="3">
    <location>
        <begin position="2795"/>
        <end position="2824"/>
    </location>
</feature>
<evidence type="ECO:0000256" key="4">
    <source>
        <dbReference type="SAM" id="Phobius"/>
    </source>
</evidence>
<reference evidence="6" key="1">
    <citation type="submission" date="2021-02" db="EMBL/GenBank/DDBJ databases">
        <authorList>
            <person name="Dougan E. K."/>
            <person name="Rhodes N."/>
            <person name="Thang M."/>
            <person name="Chan C."/>
        </authorList>
    </citation>
    <scope>NUCLEOTIDE SEQUENCE</scope>
</reference>
<dbReference type="EMBL" id="CAJNDS010002477">
    <property type="protein sequence ID" value="CAE7491657.1"/>
    <property type="molecule type" value="Genomic_DNA"/>
</dbReference>
<gene>
    <name evidence="6" type="primary">mok12</name>
    <name evidence="6" type="ORF">SNAT2548_LOCUS27560</name>
</gene>
<dbReference type="OrthoDB" id="433247at2759"/>
<feature type="transmembrane region" description="Helical" evidence="4">
    <location>
        <begin position="2645"/>
        <end position="2666"/>
    </location>
</feature>
<dbReference type="SUPFAM" id="SSF53756">
    <property type="entry name" value="UDP-Glycosyltransferase/glycogen phosphorylase"/>
    <property type="match status" value="1"/>
</dbReference>
<proteinExistence type="predicted"/>
<evidence type="ECO:0000256" key="3">
    <source>
        <dbReference type="SAM" id="MobiDB-lite"/>
    </source>
</evidence>
<protein>
    <submittedName>
        <fullName evidence="6">Mok12 protein</fullName>
    </submittedName>
</protein>
<dbReference type="SUPFAM" id="SSF51445">
    <property type="entry name" value="(Trans)glycosidases"/>
    <property type="match status" value="2"/>
</dbReference>
<dbReference type="PANTHER" id="PTHR47182:SF5">
    <property type="entry name" value="CELL WALL ALPHA-1,3-GLUCAN SYNTHASE MOK12"/>
    <property type="match status" value="1"/>
</dbReference>
<dbReference type="GO" id="GO:0047657">
    <property type="term" value="F:alpha-1,3-glucan synthase activity"/>
    <property type="evidence" value="ECO:0007669"/>
    <property type="project" value="UniProtKB-EC"/>
</dbReference>
<keyword evidence="4" id="KW-0472">Membrane</keyword>
<comment type="caution">
    <text evidence="6">The sequence shown here is derived from an EMBL/GenBank/DDBJ whole genome shotgun (WGS) entry which is preliminary data.</text>
</comment>
<dbReference type="Gene3D" id="3.40.50.2000">
    <property type="entry name" value="Glycogen Phosphorylase B"/>
    <property type="match status" value="2"/>
</dbReference>
<dbReference type="SMART" id="SM00642">
    <property type="entry name" value="Aamy"/>
    <property type="match status" value="1"/>
</dbReference>
<keyword evidence="2" id="KW-0808">Transferase</keyword>
<accession>A0A812SLT9</accession>
<dbReference type="GO" id="GO:0005975">
    <property type="term" value="P:carbohydrate metabolic process"/>
    <property type="evidence" value="ECO:0007669"/>
    <property type="project" value="InterPro"/>
</dbReference>
<evidence type="ECO:0000256" key="1">
    <source>
        <dbReference type="ARBA" id="ARBA00022676"/>
    </source>
</evidence>
<feature type="transmembrane region" description="Helical" evidence="4">
    <location>
        <begin position="2348"/>
        <end position="2368"/>
    </location>
</feature>
<keyword evidence="7" id="KW-1185">Reference proteome</keyword>
<dbReference type="Gene3D" id="3.20.20.80">
    <property type="entry name" value="Glycosidases"/>
    <property type="match status" value="2"/>
</dbReference>
<feature type="compositionally biased region" description="Acidic residues" evidence="3">
    <location>
        <begin position="2848"/>
        <end position="2859"/>
    </location>
</feature>
<dbReference type="Proteomes" id="UP000604046">
    <property type="component" value="Unassembled WGS sequence"/>
</dbReference>
<feature type="region of interest" description="Disordered" evidence="3">
    <location>
        <begin position="2762"/>
        <end position="2870"/>
    </location>
</feature>
<dbReference type="InterPro" id="IPR017853">
    <property type="entry name" value="GH"/>
</dbReference>